<keyword evidence="3" id="KW-0949">S-adenosyl-L-methionine</keyword>
<dbReference type="RefSeq" id="WP_147570737.1">
    <property type="nucleotide sequence ID" value="NZ_JACOPO010000004.1"/>
</dbReference>
<dbReference type="InterPro" id="IPR013785">
    <property type="entry name" value="Aldolase_TIM"/>
</dbReference>
<dbReference type="InterPro" id="IPR007197">
    <property type="entry name" value="rSAM"/>
</dbReference>
<keyword evidence="6" id="KW-0411">Iron-sulfur</keyword>
<dbReference type="PANTHER" id="PTHR43787:SF10">
    <property type="entry name" value="COFACTOR MODIFYING PROTEIN"/>
    <property type="match status" value="1"/>
</dbReference>
<protein>
    <submittedName>
        <fullName evidence="8">SPASM domain-containing protein</fullName>
    </submittedName>
</protein>
<gene>
    <name evidence="8" type="ORF">H8S11_07795</name>
</gene>
<dbReference type="InterPro" id="IPR023885">
    <property type="entry name" value="4Fe4S-binding_SPASM_dom"/>
</dbReference>
<name>A0A8J6JA40_9FIRM</name>
<keyword evidence="5" id="KW-0408">Iron</keyword>
<organism evidence="8 9">
    <name type="scientific">Flintibacter hominis</name>
    <dbReference type="NCBI Taxonomy" id="2763048"/>
    <lineage>
        <taxon>Bacteria</taxon>
        <taxon>Bacillati</taxon>
        <taxon>Bacillota</taxon>
        <taxon>Clostridia</taxon>
        <taxon>Eubacteriales</taxon>
        <taxon>Flintibacter</taxon>
    </lineage>
</organism>
<dbReference type="Pfam" id="PF04055">
    <property type="entry name" value="Radical_SAM"/>
    <property type="match status" value="1"/>
</dbReference>
<dbReference type="SFLD" id="SFLDG01067">
    <property type="entry name" value="SPASM/twitch_domain_containing"/>
    <property type="match status" value="1"/>
</dbReference>
<dbReference type="SFLD" id="SFLDS00029">
    <property type="entry name" value="Radical_SAM"/>
    <property type="match status" value="1"/>
</dbReference>
<evidence type="ECO:0000313" key="8">
    <source>
        <dbReference type="EMBL" id="MBC5722713.1"/>
    </source>
</evidence>
<evidence type="ECO:0000256" key="6">
    <source>
        <dbReference type="ARBA" id="ARBA00023014"/>
    </source>
</evidence>
<dbReference type="PROSITE" id="PS01305">
    <property type="entry name" value="MOAA_NIFB_PQQE"/>
    <property type="match status" value="1"/>
</dbReference>
<comment type="cofactor">
    <cofactor evidence="1">
        <name>[4Fe-4S] cluster</name>
        <dbReference type="ChEBI" id="CHEBI:49883"/>
    </cofactor>
</comment>
<dbReference type="CDD" id="cd01335">
    <property type="entry name" value="Radical_SAM"/>
    <property type="match status" value="1"/>
</dbReference>
<dbReference type="GO" id="GO:0003824">
    <property type="term" value="F:catalytic activity"/>
    <property type="evidence" value="ECO:0007669"/>
    <property type="project" value="InterPro"/>
</dbReference>
<evidence type="ECO:0000259" key="7">
    <source>
        <dbReference type="PROSITE" id="PS51918"/>
    </source>
</evidence>
<keyword evidence="4" id="KW-0479">Metal-binding</keyword>
<dbReference type="Proteomes" id="UP000628736">
    <property type="component" value="Unassembled WGS sequence"/>
</dbReference>
<dbReference type="AlphaFoldDB" id="A0A8J6JA40"/>
<dbReference type="InterPro" id="IPR058240">
    <property type="entry name" value="rSAM_sf"/>
</dbReference>
<dbReference type="SUPFAM" id="SSF102114">
    <property type="entry name" value="Radical SAM enzymes"/>
    <property type="match status" value="1"/>
</dbReference>
<keyword evidence="9" id="KW-1185">Reference proteome</keyword>
<evidence type="ECO:0000313" key="9">
    <source>
        <dbReference type="Proteomes" id="UP000628736"/>
    </source>
</evidence>
<feature type="domain" description="Radical SAM core" evidence="7">
    <location>
        <begin position="1"/>
        <end position="194"/>
    </location>
</feature>
<dbReference type="InterPro" id="IPR000385">
    <property type="entry name" value="MoaA_NifB_PqqE_Fe-S-bd_CS"/>
</dbReference>
<keyword evidence="2" id="KW-0004">4Fe-4S</keyword>
<dbReference type="PROSITE" id="PS51918">
    <property type="entry name" value="RADICAL_SAM"/>
    <property type="match status" value="1"/>
</dbReference>
<dbReference type="Pfam" id="PF13186">
    <property type="entry name" value="SPASM"/>
    <property type="match status" value="1"/>
</dbReference>
<dbReference type="CDD" id="cd21122">
    <property type="entry name" value="SPASM_rSAM"/>
    <property type="match status" value="1"/>
</dbReference>
<evidence type="ECO:0000256" key="4">
    <source>
        <dbReference type="ARBA" id="ARBA00022723"/>
    </source>
</evidence>
<dbReference type="GO" id="GO:0051539">
    <property type="term" value="F:4 iron, 4 sulfur cluster binding"/>
    <property type="evidence" value="ECO:0007669"/>
    <property type="project" value="UniProtKB-KW"/>
</dbReference>
<dbReference type="EMBL" id="JACOPO010000004">
    <property type="protein sequence ID" value="MBC5722713.1"/>
    <property type="molecule type" value="Genomic_DNA"/>
</dbReference>
<dbReference type="PANTHER" id="PTHR43787">
    <property type="entry name" value="FEMO COFACTOR BIOSYNTHESIS PROTEIN NIFB-RELATED"/>
    <property type="match status" value="1"/>
</dbReference>
<reference evidence="8" key="1">
    <citation type="submission" date="2020-08" db="EMBL/GenBank/DDBJ databases">
        <title>Genome public.</title>
        <authorList>
            <person name="Liu C."/>
            <person name="Sun Q."/>
        </authorList>
    </citation>
    <scope>NUCLEOTIDE SEQUENCE</scope>
    <source>
        <strain evidence="8">NSJ-23</strain>
    </source>
</reference>
<evidence type="ECO:0000256" key="5">
    <source>
        <dbReference type="ARBA" id="ARBA00023004"/>
    </source>
</evidence>
<comment type="caution">
    <text evidence="8">The sequence shown here is derived from an EMBL/GenBank/DDBJ whole genome shotgun (WGS) entry which is preliminary data.</text>
</comment>
<dbReference type="GO" id="GO:0046872">
    <property type="term" value="F:metal ion binding"/>
    <property type="evidence" value="ECO:0007669"/>
    <property type="project" value="UniProtKB-KW"/>
</dbReference>
<evidence type="ECO:0000256" key="3">
    <source>
        <dbReference type="ARBA" id="ARBA00022691"/>
    </source>
</evidence>
<proteinExistence type="predicted"/>
<dbReference type="Gene3D" id="3.20.20.70">
    <property type="entry name" value="Aldolase class I"/>
    <property type="match status" value="1"/>
</dbReference>
<sequence length="284" mass="31809">MRRLKKAYLEITNMCNLDCQFCPGTRRTKGVLSPEGFQTLGERLRPHTDYLYLHLMGEPLLHPHLAEILERAEKLKFRVMITTNGTLLGEREDLLCSSPAVEKVSISLHSFEGNEGVGTLEDYLAGCLAFARRSAGAGKKCALRLWNLDGEDTRGANARNGDILAALERDFPRPWREGRRGTTLAPGVFLEWGEKFDWPDLGAPEGDGAGFCYGLRDQVGVLWDGTVVPCCLDHEGDISLGNLYDQPLEEILSSPRAQAIYQGFSQGRVREALCRRCGYMRRFR</sequence>
<accession>A0A8J6JA40</accession>
<evidence type="ECO:0000256" key="1">
    <source>
        <dbReference type="ARBA" id="ARBA00001966"/>
    </source>
</evidence>
<evidence type="ECO:0000256" key="2">
    <source>
        <dbReference type="ARBA" id="ARBA00022485"/>
    </source>
</evidence>